<comment type="function">
    <text evidence="5">Effector that suppresses plant defense responses during pathogen infection.</text>
</comment>
<feature type="chain" id="PRO_5007653146" description="RxLR effector protein" evidence="5">
    <location>
        <begin position="22"/>
        <end position="98"/>
    </location>
</feature>
<dbReference type="EMBL" id="JN253714">
    <property type="protein sequence ID" value="AEK80527.1"/>
    <property type="molecule type" value="Genomic_DNA"/>
</dbReference>
<keyword evidence="3 5" id="KW-0964">Secreted</keyword>
<dbReference type="EMBL" id="JN253716">
    <property type="protein sequence ID" value="AEK80529.1"/>
    <property type="molecule type" value="Genomic_DNA"/>
</dbReference>
<evidence type="ECO:0000256" key="6">
    <source>
        <dbReference type="SAM" id="MobiDB-lite"/>
    </source>
</evidence>
<dbReference type="AlphaFoldDB" id="E0W5M2"/>
<comment type="domain">
    <text evidence="5">The RxLR-dEER motif acts to carry the protein into the host cell cytoplasm through binding to cell surface phosphatidylinositol-3-phosphate.</text>
</comment>
<gene>
    <name evidence="9" type="primary">Avh</name>
</gene>
<evidence type="ECO:0000313" key="9">
    <source>
        <dbReference type="EMBL" id="AEK80529.1"/>
    </source>
</evidence>
<sequence>MRLSNSLVVGVAAVLLASGNALAPATGAGQATVSRLASLESGNQIDGLANENKRSLRGREAADNDDGAVDEERYQQWKIICSKNLCDYPAIVLNRSGV</sequence>
<feature type="region of interest" description="Disordered" evidence="6">
    <location>
        <begin position="50"/>
        <end position="70"/>
    </location>
</feature>
<protein>
    <recommendedName>
        <fullName evidence="5">RxLR effector protein</fullName>
    </recommendedName>
</protein>
<organism evidence="9">
    <name type="scientific">Phytophthora sojae</name>
    <name type="common">Soybean stem and root rot agent</name>
    <name type="synonym">Phytophthora megasperma f. sp. glycines</name>
    <dbReference type="NCBI Taxonomy" id="67593"/>
    <lineage>
        <taxon>Eukaryota</taxon>
        <taxon>Sar</taxon>
        <taxon>Stramenopiles</taxon>
        <taxon>Oomycota</taxon>
        <taxon>Peronosporomycetes</taxon>
        <taxon>Peronosporales</taxon>
        <taxon>Peronosporaceae</taxon>
        <taxon>Phytophthora</taxon>
    </lineage>
</organism>
<dbReference type="RefSeq" id="XP_009527498.1">
    <property type="nucleotide sequence ID" value="XM_009529203.1"/>
</dbReference>
<reference evidence="9" key="1">
    <citation type="journal article" date="2011" name="Plant Cell">
        <title>Transcriptional programming and functional interactions within the Phytophthora sojae RXLR effector repertoire.</title>
        <authorList>
            <person name="Wang Q."/>
            <person name="Han C."/>
            <person name="Ferreira A.O."/>
            <person name="Yu X."/>
            <person name="Ye W."/>
            <person name="Tripathy S."/>
            <person name="Kale S.D."/>
            <person name="Gu B."/>
            <person name="Sheng Y."/>
            <person name="Sui Y."/>
            <person name="Wang X."/>
            <person name="Zhang Z."/>
            <person name="Cheng B."/>
            <person name="Dong S."/>
            <person name="Shan W."/>
            <person name="Zheng X."/>
            <person name="Dou D."/>
            <person name="Tyler B.M."/>
            <person name="Wang Y."/>
        </authorList>
    </citation>
    <scope>NUCLEOTIDE SEQUENCE</scope>
    <source>
        <strain evidence="7">P7064</strain>
        <strain evidence="8">P7074</strain>
        <strain evidence="9">P7076</strain>
    </source>
</reference>
<keyword evidence="4 5" id="KW-0732">Signal</keyword>
<comment type="similarity">
    <text evidence="2 5">Belongs to the RxLR effector family.</text>
</comment>
<dbReference type="EMBL" id="JN253715">
    <property type="protein sequence ID" value="AEK80528.1"/>
    <property type="molecule type" value="Genomic_DNA"/>
</dbReference>
<dbReference type="VEuPathDB" id="FungiDB:PHYSODRAFT_286080"/>
<dbReference type="GO" id="GO:0005576">
    <property type="term" value="C:extracellular region"/>
    <property type="evidence" value="ECO:0007669"/>
    <property type="project" value="UniProtKB-SubCell"/>
</dbReference>
<evidence type="ECO:0000256" key="5">
    <source>
        <dbReference type="RuleBase" id="RU367124"/>
    </source>
</evidence>
<accession>E0W5M2</accession>
<evidence type="ECO:0000256" key="4">
    <source>
        <dbReference type="ARBA" id="ARBA00022729"/>
    </source>
</evidence>
<evidence type="ECO:0000313" key="8">
    <source>
        <dbReference type="EMBL" id="AEK80528.1"/>
    </source>
</evidence>
<proteinExistence type="inferred from homology"/>
<evidence type="ECO:0000256" key="3">
    <source>
        <dbReference type="ARBA" id="ARBA00022525"/>
    </source>
</evidence>
<feature type="compositionally biased region" description="Basic and acidic residues" evidence="6">
    <location>
        <begin position="51"/>
        <end position="62"/>
    </location>
</feature>
<comment type="subcellular location">
    <subcellularLocation>
        <location evidence="1 5">Secreted</location>
    </subcellularLocation>
</comment>
<evidence type="ECO:0000313" key="7">
    <source>
        <dbReference type="EMBL" id="AEK80527.1"/>
    </source>
</evidence>
<feature type="signal peptide" evidence="5">
    <location>
        <begin position="1"/>
        <end position="21"/>
    </location>
</feature>
<evidence type="ECO:0000256" key="1">
    <source>
        <dbReference type="ARBA" id="ARBA00004613"/>
    </source>
</evidence>
<dbReference type="InterPro" id="IPR031825">
    <property type="entry name" value="RXLR"/>
</dbReference>
<name>E0W5M2_PHYSO</name>
<evidence type="ECO:0000256" key="2">
    <source>
        <dbReference type="ARBA" id="ARBA00010400"/>
    </source>
</evidence>
<dbReference type="Pfam" id="PF16810">
    <property type="entry name" value="RXLR"/>
    <property type="match status" value="1"/>
</dbReference>
<dbReference type="KEGG" id="psoj:PHYSODRAFT_286080"/>